<protein>
    <submittedName>
        <fullName evidence="2">DUF1214 domain-containing protein</fullName>
    </submittedName>
</protein>
<feature type="domain" description="DUF1214" evidence="1">
    <location>
        <begin position="297"/>
        <end position="370"/>
    </location>
</feature>
<comment type="caution">
    <text evidence="2">The sequence shown here is derived from an EMBL/GenBank/DDBJ whole genome shotgun (WGS) entry which is preliminary data.</text>
</comment>
<gene>
    <name evidence="2" type="ORF">EOD43_20400</name>
</gene>
<evidence type="ECO:0000313" key="2">
    <source>
        <dbReference type="EMBL" id="RVT89744.1"/>
    </source>
</evidence>
<accession>A0A437LWH9</accession>
<dbReference type="InterPro" id="IPR010621">
    <property type="entry name" value="DUF1214"/>
</dbReference>
<dbReference type="OrthoDB" id="7796491at2"/>
<name>A0A437LWH9_9SPHN</name>
<keyword evidence="3" id="KW-1185">Reference proteome</keyword>
<dbReference type="Gene3D" id="2.60.120.1600">
    <property type="match status" value="1"/>
</dbReference>
<dbReference type="AlphaFoldDB" id="A0A437LWH9"/>
<dbReference type="RefSeq" id="WP_127745908.1">
    <property type="nucleotide sequence ID" value="NZ_SACN01000004.1"/>
</dbReference>
<dbReference type="Proteomes" id="UP000282971">
    <property type="component" value="Unassembled WGS sequence"/>
</dbReference>
<reference evidence="2 3" key="1">
    <citation type="submission" date="2019-01" db="EMBL/GenBank/DDBJ databases">
        <authorList>
            <person name="Chen W.-M."/>
        </authorList>
    </citation>
    <scope>NUCLEOTIDE SEQUENCE [LARGE SCALE GENOMIC DNA]</scope>
    <source>
        <strain evidence="2 3">CCP-7</strain>
    </source>
</reference>
<organism evidence="2 3">
    <name type="scientific">Sphingomonas crocodyli</name>
    <dbReference type="NCBI Taxonomy" id="1979270"/>
    <lineage>
        <taxon>Bacteria</taxon>
        <taxon>Pseudomonadati</taxon>
        <taxon>Pseudomonadota</taxon>
        <taxon>Alphaproteobacteria</taxon>
        <taxon>Sphingomonadales</taxon>
        <taxon>Sphingomonadaceae</taxon>
        <taxon>Sphingomonas</taxon>
    </lineage>
</organism>
<proteinExistence type="predicted"/>
<dbReference type="EMBL" id="SACN01000004">
    <property type="protein sequence ID" value="RVT89744.1"/>
    <property type="molecule type" value="Genomic_DNA"/>
</dbReference>
<evidence type="ECO:0000259" key="1">
    <source>
        <dbReference type="Pfam" id="PF06742"/>
    </source>
</evidence>
<evidence type="ECO:0000313" key="3">
    <source>
        <dbReference type="Proteomes" id="UP000282971"/>
    </source>
</evidence>
<dbReference type="Pfam" id="PF06742">
    <property type="entry name" value="DUF1214"/>
    <property type="match status" value="1"/>
</dbReference>
<dbReference type="SUPFAM" id="SSF160935">
    <property type="entry name" value="VPA0735-like"/>
    <property type="match status" value="1"/>
</dbReference>
<sequence>MTGPMDRWRDYDRTIISLGYDAARRERAAANAEDYTAKLRDGTAWRLFGQAIAKLGPMIAESGLAQDDRDLAEGHRYLLGLVAARIDALLYACGPDRPAFVRGMDDIIKIGLDNPDGINSFSARIDGHRRYRITGRAGGERYVEFVQFAAKGTLANHYLHDFAIGADGRFELTLDAQSAPGNWLQLHPDTQGLFVRLIQYDWDTPLTDLTIEHLGDGDTYECLTVPKPEWVGEELESLADTLVNEVAFWLDYTRSFAQAGDNRIASEQPLAVSGKSAVRAAPKGMFNLAADEALLLEFDPPDGLFWSVALGDVWFRSIDPSHRQSSLNGHQAAIDPDGRYRLVIAHEDPGLANWLDTAGHERGCMTFRYVKTDSRPPATATLVKFADLDRLLPDAPRVTPDERAATLAARARGFARRYAAPFTSRWSRL</sequence>